<organism evidence="4 5">
    <name type="scientific">Chitinophaga costaii</name>
    <dbReference type="NCBI Taxonomy" id="1335309"/>
    <lineage>
        <taxon>Bacteria</taxon>
        <taxon>Pseudomonadati</taxon>
        <taxon>Bacteroidota</taxon>
        <taxon>Chitinophagia</taxon>
        <taxon>Chitinophagales</taxon>
        <taxon>Chitinophagaceae</taxon>
        <taxon>Chitinophaga</taxon>
    </lineage>
</organism>
<name>A0A1C4AW24_9BACT</name>
<evidence type="ECO:0000313" key="5">
    <source>
        <dbReference type="Proteomes" id="UP000242818"/>
    </source>
</evidence>
<dbReference type="InterPro" id="IPR037066">
    <property type="entry name" value="Plug_dom_sf"/>
</dbReference>
<dbReference type="InterPro" id="IPR008969">
    <property type="entry name" value="CarboxyPept-like_regulatory"/>
</dbReference>
<dbReference type="SUPFAM" id="SSF56935">
    <property type="entry name" value="Porins"/>
    <property type="match status" value="1"/>
</dbReference>
<dbReference type="InterPro" id="IPR023996">
    <property type="entry name" value="TonB-dep_OMP_SusC/RagA"/>
</dbReference>
<evidence type="ECO:0000256" key="1">
    <source>
        <dbReference type="PROSITE-ProRule" id="PRU01360"/>
    </source>
</evidence>
<proteinExistence type="inferred from homology"/>
<feature type="signal peptide" evidence="2">
    <location>
        <begin position="1"/>
        <end position="20"/>
    </location>
</feature>
<dbReference type="Pfam" id="PF13715">
    <property type="entry name" value="CarbopepD_reg_2"/>
    <property type="match status" value="1"/>
</dbReference>
<evidence type="ECO:0000313" key="4">
    <source>
        <dbReference type="EMBL" id="SCB98840.1"/>
    </source>
</evidence>
<dbReference type="EMBL" id="FMAR01000002">
    <property type="protein sequence ID" value="SCB98840.1"/>
    <property type="molecule type" value="Genomic_DNA"/>
</dbReference>
<comment type="similarity">
    <text evidence="1">Belongs to the TonB-dependent receptor family.</text>
</comment>
<dbReference type="SUPFAM" id="SSF49464">
    <property type="entry name" value="Carboxypeptidase regulatory domain-like"/>
    <property type="match status" value="1"/>
</dbReference>
<evidence type="ECO:0000259" key="3">
    <source>
        <dbReference type="Pfam" id="PF07715"/>
    </source>
</evidence>
<dbReference type="RefSeq" id="WP_089709433.1">
    <property type="nucleotide sequence ID" value="NZ_FMAR01000002.1"/>
</dbReference>
<dbReference type="InterPro" id="IPR039426">
    <property type="entry name" value="TonB-dep_rcpt-like"/>
</dbReference>
<accession>A0A1C4AW24</accession>
<keyword evidence="1" id="KW-0813">Transport</keyword>
<feature type="chain" id="PRO_5008688987" evidence="2">
    <location>
        <begin position="21"/>
        <end position="1020"/>
    </location>
</feature>
<dbReference type="InterPro" id="IPR023997">
    <property type="entry name" value="TonB-dep_OMP_SusC/RagA_CS"/>
</dbReference>
<comment type="subcellular location">
    <subcellularLocation>
        <location evidence="1">Cell outer membrane</location>
        <topology evidence="1">Multi-pass membrane protein</topology>
    </subcellularLocation>
</comment>
<keyword evidence="1" id="KW-0812">Transmembrane</keyword>
<dbReference type="PROSITE" id="PS52016">
    <property type="entry name" value="TONB_DEPENDENT_REC_3"/>
    <property type="match status" value="1"/>
</dbReference>
<dbReference type="STRING" id="1335309.GA0116948_102312"/>
<dbReference type="Gene3D" id="2.60.40.1120">
    <property type="entry name" value="Carboxypeptidase-like, regulatory domain"/>
    <property type="match status" value="1"/>
</dbReference>
<keyword evidence="2" id="KW-0732">Signal</keyword>
<dbReference type="OrthoDB" id="9768177at2"/>
<dbReference type="Proteomes" id="UP000242818">
    <property type="component" value="Unassembled WGS sequence"/>
</dbReference>
<dbReference type="NCBIfam" id="TIGR04057">
    <property type="entry name" value="SusC_RagA_signa"/>
    <property type="match status" value="1"/>
</dbReference>
<keyword evidence="1" id="KW-0472">Membrane</keyword>
<reference evidence="4 5" key="1">
    <citation type="submission" date="2016-08" db="EMBL/GenBank/DDBJ databases">
        <authorList>
            <person name="Seilhamer J.J."/>
        </authorList>
    </citation>
    <scope>NUCLEOTIDE SEQUENCE [LARGE SCALE GENOMIC DNA]</scope>
    <source>
        <strain evidence="4 5">A37T2</strain>
    </source>
</reference>
<sequence length="1020" mass="113139">MKHIFFLVLLAITIPLTLQGQQKVVTGTVKDLNGVLPGAAVTEKGLPTNGAIVDADGRFRLTLKGSSNTLIVKLIGFTQQQVSVAGRSSVDVVLQPSNQGLDEVVVVGFNQVKRITNTGAVSAISGSEIRNVPTANVQNALMGKLPGFVSQQRSGQPGKDASDFFIRGVSSLNSDGNKPLIIVDDIEYSYDQLQQINVNEIESISILKDASTTAIYGIKGANGVLVVTTRRGKAGQPQVNVRVESGQQSPVKTPVFLDSYNTAVLVNEAYKNDGLLPKFTDQDLKLFKNGKDPYGHPNINWYNAIFKKHSYQTNSNIDVSGGTEAVKYFISGGFLTQNGLVRDFSDPRNEVNTNYFFRRYNFRSNLDMQATKTLNLRLDLTTRFGDINQPHDANVVSEVYNFEKIHPYSAPLINPNGSYAYAADTKDALPTLNARLANGGYSRSKRTDFNALFGATQQLGFLTKGLSLTGRVAYAGIEQYSRNLFRGAQPPSYYYNPVDGSYTLDPRGFYRLQPYAVTGNTDLYSRNVNTQVFLTYNRSFGDHNFNGLALYNRQSTTSMADIPANFRGFSFKAGYNYKEKYLIDFNGALNGSDRFQAAKRNGFFPALGVGWNLSQEKFFAPWSNAISLLKLRGSYGVVGSDVTTGNRYLYRQEYVAGGGYSFGENDTQAGTIYEGDLGSPNVTWEKARKADVGLDMNLFKDRLSITVDYFHDIRFDQLVQKGSVPTILGVGFGPTNVAKTSNQGFDGQINYRATVRQWNFNSSLVFQYFKNKVLYKDEAAPAYPWLRQTGLPIDQPFGYHYIGFYSQEDIAKIQSDAKDKPATPLSEYPIQAGDLKYQDMNGDGVIDNNDQRAIGKPNLANTVLGLTLGAQYKGFSVSLLFQGSFGYSFSVVGTGIETFQSQFQPIHQERWTPETADHAAFPRLTSNPTTINSARTYMSDFWLIDARYIRLKTLDFGYQLSSKALPKQLNNARLYVSAYNLFTWTNYKKYQQDPEVSSNSAGDAYINQRVINVGLQIGFK</sequence>
<evidence type="ECO:0000256" key="2">
    <source>
        <dbReference type="SAM" id="SignalP"/>
    </source>
</evidence>
<keyword evidence="1" id="KW-0998">Cell outer membrane</keyword>
<dbReference type="GO" id="GO:0009279">
    <property type="term" value="C:cell outer membrane"/>
    <property type="evidence" value="ECO:0007669"/>
    <property type="project" value="UniProtKB-SubCell"/>
</dbReference>
<protein>
    <submittedName>
        <fullName evidence="4">TonB-linked outer membrane protein, SusC/RagA family</fullName>
    </submittedName>
</protein>
<keyword evidence="5" id="KW-1185">Reference proteome</keyword>
<dbReference type="InterPro" id="IPR012910">
    <property type="entry name" value="Plug_dom"/>
</dbReference>
<feature type="domain" description="TonB-dependent receptor plug" evidence="3">
    <location>
        <begin position="116"/>
        <end position="224"/>
    </location>
</feature>
<dbReference type="Gene3D" id="2.170.130.10">
    <property type="entry name" value="TonB-dependent receptor, plug domain"/>
    <property type="match status" value="1"/>
</dbReference>
<dbReference type="FunFam" id="2.170.130.10:FF:000003">
    <property type="entry name" value="SusC/RagA family TonB-linked outer membrane protein"/>
    <property type="match status" value="1"/>
</dbReference>
<dbReference type="Pfam" id="PF07715">
    <property type="entry name" value="Plug"/>
    <property type="match status" value="1"/>
</dbReference>
<gene>
    <name evidence="4" type="ORF">GA0116948_102312</name>
</gene>
<keyword evidence="1" id="KW-1134">Transmembrane beta strand</keyword>
<dbReference type="AlphaFoldDB" id="A0A1C4AW24"/>
<dbReference type="NCBIfam" id="TIGR04056">
    <property type="entry name" value="OMP_RagA_SusC"/>
    <property type="match status" value="1"/>
</dbReference>